<dbReference type="RefSeq" id="WP_275818395.1">
    <property type="nucleotide sequence ID" value="NZ_BAAANM010000006.1"/>
</dbReference>
<accession>A0ABT5Z5A1</accession>
<dbReference type="Pfam" id="PF13560">
    <property type="entry name" value="HTH_31"/>
    <property type="match status" value="1"/>
</dbReference>
<dbReference type="PROSITE" id="PS50943">
    <property type="entry name" value="HTH_CROC1"/>
    <property type="match status" value="1"/>
</dbReference>
<sequence>MDGTHPIWHSTPMHDALARHDVGAVVRLARRAADVTLADLGQAVGYTAASLSRMERGKQPMRDVVLLQRIAEVLEIPPHLLGLAPRHEQQPPAAAARPLGATRVVLEPMGEEGEDPVRRRNLLASVAGAVTSAVFGPSPTGSARTLGPPSLAGLEDLLLYRRQPIVRGPDPTPTTVGAAVEEARRDFSACRYETLARALPGRIALAQALGTDGHTERAATAVAELYNTATRLCIKLGEDGLAAVTADRALTAAFNGADALTVAEAHRMVSSAWRRQGHYARATDVAVTAAQHLATDRTSDETERLSVQGNLYATAAYTAAKQGDRHTAHQLIAEAHATAARLGHDELARGSVFGPSQVLLHQISISHLLGDAGQAIEHARHVNVAALPTTERQARYWIDVARAFDQWGKPERCYRALLAAEHAAPQEVRRSSVRTMTANLMRHDHILPGVRSFAARVGALT</sequence>
<dbReference type="InterPro" id="IPR010982">
    <property type="entry name" value="Lambda_DNA-bd_dom_sf"/>
</dbReference>
<evidence type="ECO:0000313" key="2">
    <source>
        <dbReference type="EMBL" id="MDF2258928.1"/>
    </source>
</evidence>
<organism evidence="2 3">
    <name type="scientific">Streptantibioticus ferralitis</name>
    <dbReference type="NCBI Taxonomy" id="236510"/>
    <lineage>
        <taxon>Bacteria</taxon>
        <taxon>Bacillati</taxon>
        <taxon>Actinomycetota</taxon>
        <taxon>Actinomycetes</taxon>
        <taxon>Kitasatosporales</taxon>
        <taxon>Streptomycetaceae</taxon>
        <taxon>Streptantibioticus</taxon>
    </lineage>
</organism>
<keyword evidence="3" id="KW-1185">Reference proteome</keyword>
<dbReference type="CDD" id="cd00093">
    <property type="entry name" value="HTH_XRE"/>
    <property type="match status" value="1"/>
</dbReference>
<proteinExistence type="predicted"/>
<comment type="caution">
    <text evidence="2">The sequence shown here is derived from an EMBL/GenBank/DDBJ whole genome shotgun (WGS) entry which is preliminary data.</text>
</comment>
<protein>
    <submittedName>
        <fullName evidence="2">Helix-turn-helix domain-containing protein</fullName>
    </submittedName>
</protein>
<dbReference type="EMBL" id="JARHTQ010000019">
    <property type="protein sequence ID" value="MDF2258928.1"/>
    <property type="molecule type" value="Genomic_DNA"/>
</dbReference>
<feature type="domain" description="HTH cro/C1-type" evidence="1">
    <location>
        <begin position="26"/>
        <end position="81"/>
    </location>
</feature>
<name>A0ABT5Z5A1_9ACTN</name>
<evidence type="ECO:0000313" key="3">
    <source>
        <dbReference type="Proteomes" id="UP001220022"/>
    </source>
</evidence>
<gene>
    <name evidence="2" type="ORF">P2L57_25420</name>
</gene>
<dbReference type="SMART" id="SM00530">
    <property type="entry name" value="HTH_XRE"/>
    <property type="match status" value="1"/>
</dbReference>
<reference evidence="2 3" key="1">
    <citation type="submission" date="2023-03" db="EMBL/GenBank/DDBJ databases">
        <title>Draft genome sequence of type strain Streptomyces ferralitis JCM 14344.</title>
        <authorList>
            <person name="Klaysubun C."/>
            <person name="Duangmal K."/>
        </authorList>
    </citation>
    <scope>NUCLEOTIDE SEQUENCE [LARGE SCALE GENOMIC DNA]</scope>
    <source>
        <strain evidence="2 3">JCM 14344</strain>
    </source>
</reference>
<evidence type="ECO:0000259" key="1">
    <source>
        <dbReference type="PROSITE" id="PS50943"/>
    </source>
</evidence>
<dbReference type="InterPro" id="IPR001387">
    <property type="entry name" value="Cro/C1-type_HTH"/>
</dbReference>
<dbReference type="Gene3D" id="1.10.260.40">
    <property type="entry name" value="lambda repressor-like DNA-binding domains"/>
    <property type="match status" value="1"/>
</dbReference>
<dbReference type="SUPFAM" id="SSF47413">
    <property type="entry name" value="lambda repressor-like DNA-binding domains"/>
    <property type="match status" value="1"/>
</dbReference>
<dbReference type="Proteomes" id="UP001220022">
    <property type="component" value="Unassembled WGS sequence"/>
</dbReference>